<keyword evidence="2" id="KW-0132">Cell division</keyword>
<evidence type="ECO:0000313" key="5">
    <source>
        <dbReference type="EMBL" id="MBI2052229.1"/>
    </source>
</evidence>
<keyword evidence="1" id="KW-0963">Cytoplasm</keyword>
<evidence type="ECO:0000256" key="3">
    <source>
        <dbReference type="ARBA" id="ARBA00022829"/>
    </source>
</evidence>
<dbReference type="InterPro" id="IPR036390">
    <property type="entry name" value="WH_DNA-bd_sf"/>
</dbReference>
<proteinExistence type="predicted"/>
<name>A0A9D6DQQ4_9BACT</name>
<evidence type="ECO:0000313" key="6">
    <source>
        <dbReference type="Proteomes" id="UP000786662"/>
    </source>
</evidence>
<evidence type="ECO:0000256" key="2">
    <source>
        <dbReference type="ARBA" id="ARBA00022618"/>
    </source>
</evidence>
<dbReference type="PANTHER" id="PTHR34298:SF2">
    <property type="entry name" value="SEGREGATION AND CONDENSATION PROTEIN B"/>
    <property type="match status" value="1"/>
</dbReference>
<dbReference type="Proteomes" id="UP000786662">
    <property type="component" value="Unassembled WGS sequence"/>
</dbReference>
<dbReference type="InterPro" id="IPR036388">
    <property type="entry name" value="WH-like_DNA-bd_sf"/>
</dbReference>
<dbReference type="GO" id="GO:0051301">
    <property type="term" value="P:cell division"/>
    <property type="evidence" value="ECO:0007669"/>
    <property type="project" value="UniProtKB-KW"/>
</dbReference>
<evidence type="ECO:0000256" key="4">
    <source>
        <dbReference type="ARBA" id="ARBA00023306"/>
    </source>
</evidence>
<gene>
    <name evidence="5" type="ORF">HYT38_00930</name>
</gene>
<accession>A0A9D6DQQ4</accession>
<organism evidence="5 6">
    <name type="scientific">Candidatus Sungiibacteriota bacterium</name>
    <dbReference type="NCBI Taxonomy" id="2750080"/>
    <lineage>
        <taxon>Bacteria</taxon>
        <taxon>Candidatus Sungiibacteriota</taxon>
    </lineage>
</organism>
<dbReference type="Pfam" id="PF04079">
    <property type="entry name" value="SMC_ScpB"/>
    <property type="match status" value="1"/>
</dbReference>
<dbReference type="Gene3D" id="1.10.10.10">
    <property type="entry name" value="Winged helix-like DNA-binding domain superfamily/Winged helix DNA-binding domain"/>
    <property type="match status" value="2"/>
</dbReference>
<dbReference type="GO" id="GO:0051304">
    <property type="term" value="P:chromosome separation"/>
    <property type="evidence" value="ECO:0007669"/>
    <property type="project" value="InterPro"/>
</dbReference>
<comment type="caution">
    <text evidence="5">The sequence shown here is derived from an EMBL/GenBank/DDBJ whole genome shotgun (WGS) entry which is preliminary data.</text>
</comment>
<sequence>MADTRVLENTEQILEGILFAYGEPLSLKKLAEITKKPASEINLALINLKKTLASRGVRLILKDTVCQLVAGKSSSSYIEKLVQSEMKEELTPASLEVLSIAAYRGPVSKSEIESIRGVNSGYALRNLTLRGLIEKNETAKPHLFNISLAALRKLGLTAAEELPRYLELNQEIRKAETALFNKP</sequence>
<dbReference type="SUPFAM" id="SSF46785">
    <property type="entry name" value="Winged helix' DNA-binding domain"/>
    <property type="match status" value="2"/>
</dbReference>
<dbReference type="AlphaFoldDB" id="A0A9D6DQQ4"/>
<protein>
    <submittedName>
        <fullName evidence="5">SMC-Scp complex subunit ScpB</fullName>
    </submittedName>
</protein>
<evidence type="ECO:0000256" key="1">
    <source>
        <dbReference type="ARBA" id="ARBA00022490"/>
    </source>
</evidence>
<dbReference type="InterPro" id="IPR005234">
    <property type="entry name" value="ScpB_csome_segregation"/>
</dbReference>
<dbReference type="EMBL" id="JACOYY010000031">
    <property type="protein sequence ID" value="MBI2052229.1"/>
    <property type="molecule type" value="Genomic_DNA"/>
</dbReference>
<reference evidence="5" key="1">
    <citation type="submission" date="2020-07" db="EMBL/GenBank/DDBJ databases">
        <title>Huge and variable diversity of episymbiotic CPR bacteria and DPANN archaea in groundwater ecosystems.</title>
        <authorList>
            <person name="He C.Y."/>
            <person name="Keren R."/>
            <person name="Whittaker M."/>
            <person name="Farag I.F."/>
            <person name="Doudna J."/>
            <person name="Cate J.H.D."/>
            <person name="Banfield J.F."/>
        </authorList>
    </citation>
    <scope>NUCLEOTIDE SEQUENCE</scope>
    <source>
        <strain evidence="5">NC_groundwater_191_Ag_S-0.1um_45_8</strain>
    </source>
</reference>
<keyword evidence="4" id="KW-0131">Cell cycle</keyword>
<keyword evidence="3" id="KW-0159">Chromosome partition</keyword>
<dbReference type="PANTHER" id="PTHR34298">
    <property type="entry name" value="SEGREGATION AND CONDENSATION PROTEIN B"/>
    <property type="match status" value="1"/>
</dbReference>